<proteinExistence type="predicted"/>
<organism evidence="2 3">
    <name type="scientific">Tetradesmus obliquus</name>
    <name type="common">Green alga</name>
    <name type="synonym">Acutodesmus obliquus</name>
    <dbReference type="NCBI Taxonomy" id="3088"/>
    <lineage>
        <taxon>Eukaryota</taxon>
        <taxon>Viridiplantae</taxon>
        <taxon>Chlorophyta</taxon>
        <taxon>core chlorophytes</taxon>
        <taxon>Chlorophyceae</taxon>
        <taxon>CS clade</taxon>
        <taxon>Sphaeropleales</taxon>
        <taxon>Scenedesmaceae</taxon>
        <taxon>Tetradesmus</taxon>
    </lineage>
</organism>
<name>A0A383WFW9_TETOB</name>
<dbReference type="Proteomes" id="UP000256970">
    <property type="component" value="Unassembled WGS sequence"/>
</dbReference>
<reference evidence="2 3" key="1">
    <citation type="submission" date="2016-10" db="EMBL/GenBank/DDBJ databases">
        <authorList>
            <person name="Cai Z."/>
        </authorList>
    </citation>
    <scope>NUCLEOTIDE SEQUENCE [LARGE SCALE GENOMIC DNA]</scope>
</reference>
<dbReference type="EMBL" id="FNXT01001253">
    <property type="protein sequence ID" value="SZX76260.1"/>
    <property type="molecule type" value="Genomic_DNA"/>
</dbReference>
<dbReference type="AlphaFoldDB" id="A0A383WFW9"/>
<keyword evidence="3" id="KW-1185">Reference proteome</keyword>
<gene>
    <name evidence="2" type="ORF">BQ4739_LOCUS16650</name>
    <name evidence="1" type="ORF">BQ4739_LOCUS8930</name>
</gene>
<sequence length="144" mass="15074">MPPGEDKALPAGQAGALGRRADAFDASFKLVDDELLVKFKPGVSKENRGRALGKAKAEERKMLWASDAAGATGGDLVLVKVTDNKAGRVGLKAAAADIKQDADVEYVEPNYIYTTSQTNDTHIQELWGMLADGGGANATGDAPD</sequence>
<evidence type="ECO:0000313" key="2">
    <source>
        <dbReference type="EMBL" id="SZX76260.1"/>
    </source>
</evidence>
<evidence type="ECO:0000313" key="1">
    <source>
        <dbReference type="EMBL" id="SZX68590.1"/>
    </source>
</evidence>
<dbReference type="EMBL" id="FNXT01000866">
    <property type="protein sequence ID" value="SZX68590.1"/>
    <property type="molecule type" value="Genomic_DNA"/>
</dbReference>
<accession>A0A383WFW9</accession>
<evidence type="ECO:0000313" key="3">
    <source>
        <dbReference type="Proteomes" id="UP000256970"/>
    </source>
</evidence>
<protein>
    <submittedName>
        <fullName evidence="2">Uncharacterized protein</fullName>
    </submittedName>
</protein>